<keyword evidence="3" id="KW-1185">Reference proteome</keyword>
<dbReference type="GO" id="GO:0006357">
    <property type="term" value="P:regulation of transcription by RNA polymerase II"/>
    <property type="evidence" value="ECO:0007669"/>
    <property type="project" value="TreeGrafter"/>
</dbReference>
<dbReference type="PANTHER" id="PTHR12243:SF67">
    <property type="entry name" value="COREPRESSOR OF PANGOLIN, ISOFORM A-RELATED"/>
    <property type="match status" value="1"/>
</dbReference>
<dbReference type="Proteomes" id="UP000494106">
    <property type="component" value="Unassembled WGS sequence"/>
</dbReference>
<reference evidence="2 3" key="1">
    <citation type="submission" date="2020-04" db="EMBL/GenBank/DDBJ databases">
        <authorList>
            <person name="Wallbank WR R."/>
            <person name="Pardo Diaz C."/>
            <person name="Kozak K."/>
            <person name="Martin S."/>
            <person name="Jiggins C."/>
            <person name="Moest M."/>
            <person name="Warren A I."/>
            <person name="Byers J.R.P. K."/>
            <person name="Montejo-Kovacevich G."/>
            <person name="Yen C E."/>
        </authorList>
    </citation>
    <scope>NUCLEOTIDE SEQUENCE [LARGE SCALE GENOMIC DNA]</scope>
</reference>
<dbReference type="EMBL" id="CADEBC010000061">
    <property type="protein sequence ID" value="CAB3221181.1"/>
    <property type="molecule type" value="Genomic_DNA"/>
</dbReference>
<dbReference type="GO" id="GO:0005634">
    <property type="term" value="C:nucleus"/>
    <property type="evidence" value="ECO:0007669"/>
    <property type="project" value="TreeGrafter"/>
</dbReference>
<comment type="caution">
    <text evidence="2">The sequence shown here is derived from an EMBL/GenBank/DDBJ whole genome shotgun (WGS) entry which is preliminary data.</text>
</comment>
<feature type="region of interest" description="Disordered" evidence="1">
    <location>
        <begin position="127"/>
        <end position="149"/>
    </location>
</feature>
<gene>
    <name evidence="2" type="ORF">APLA_LOCUS488</name>
</gene>
<dbReference type="GO" id="GO:0005667">
    <property type="term" value="C:transcription regulator complex"/>
    <property type="evidence" value="ECO:0007669"/>
    <property type="project" value="TreeGrafter"/>
</dbReference>
<proteinExistence type="predicted"/>
<feature type="region of interest" description="Disordered" evidence="1">
    <location>
        <begin position="293"/>
        <end position="322"/>
    </location>
</feature>
<feature type="compositionally biased region" description="Polar residues" evidence="1">
    <location>
        <begin position="164"/>
        <end position="188"/>
    </location>
</feature>
<dbReference type="InterPro" id="IPR039353">
    <property type="entry name" value="TF_Adf1"/>
</dbReference>
<dbReference type="OrthoDB" id="6433782at2759"/>
<feature type="compositionally biased region" description="Polar residues" evidence="1">
    <location>
        <begin position="136"/>
        <end position="149"/>
    </location>
</feature>
<evidence type="ECO:0000313" key="2">
    <source>
        <dbReference type="EMBL" id="CAB3221181.1"/>
    </source>
</evidence>
<evidence type="ECO:0000313" key="3">
    <source>
        <dbReference type="Proteomes" id="UP000494106"/>
    </source>
</evidence>
<feature type="region of interest" description="Disordered" evidence="1">
    <location>
        <begin position="163"/>
        <end position="208"/>
    </location>
</feature>
<sequence length="337" mass="38214">MLLELVLSHVFHPKHQCNWETATFPKIRLLFHSTCPLSELALLRLKVLQLQLCLYDEQWNQLYFFPFCQEEECKKKWNGIRDSLRRARQKRKTKSGQAAISSNKYKFETILEFLIPHLAERKGIGNVPDEAEENNETQPTDDPQMQNLNNDINADINEYVSDGTAESESLLSPRTPSASRVSIDNRTPSAKRKRKLPHTEMKPGESASSQLMAYLLAEKEAEKKKKPSDNDEQHPVDVFLSGIAASLKSLDPLRLHSAKGKIFNIVQEYELEQLRENNNRQTAMVVTRNVSSDTTSFTQSEEEGSCLDGHLSSGVPQTSSSPAVNADTYTNVTFFQL</sequence>
<protein>
    <recommendedName>
        <fullName evidence="4">BESS domain-containing protein</fullName>
    </recommendedName>
</protein>
<dbReference type="PANTHER" id="PTHR12243">
    <property type="entry name" value="MADF DOMAIN TRANSCRIPTION FACTOR"/>
    <property type="match status" value="1"/>
</dbReference>
<organism evidence="2 3">
    <name type="scientific">Arctia plantaginis</name>
    <name type="common">Wood tiger moth</name>
    <name type="synonym">Phalaena plantaginis</name>
    <dbReference type="NCBI Taxonomy" id="874455"/>
    <lineage>
        <taxon>Eukaryota</taxon>
        <taxon>Metazoa</taxon>
        <taxon>Ecdysozoa</taxon>
        <taxon>Arthropoda</taxon>
        <taxon>Hexapoda</taxon>
        <taxon>Insecta</taxon>
        <taxon>Pterygota</taxon>
        <taxon>Neoptera</taxon>
        <taxon>Endopterygota</taxon>
        <taxon>Lepidoptera</taxon>
        <taxon>Glossata</taxon>
        <taxon>Ditrysia</taxon>
        <taxon>Noctuoidea</taxon>
        <taxon>Erebidae</taxon>
        <taxon>Arctiinae</taxon>
        <taxon>Arctia</taxon>
    </lineage>
</organism>
<evidence type="ECO:0008006" key="4">
    <source>
        <dbReference type="Google" id="ProtNLM"/>
    </source>
</evidence>
<dbReference type="AlphaFoldDB" id="A0A8S0YPA0"/>
<name>A0A8S0YPA0_ARCPL</name>
<accession>A0A8S0YPA0</accession>
<evidence type="ECO:0000256" key="1">
    <source>
        <dbReference type="SAM" id="MobiDB-lite"/>
    </source>
</evidence>